<reference evidence="1" key="1">
    <citation type="journal article" date="2021" name="Environ. Microbiol.">
        <title>Gene family expansions and transcriptome signatures uncover fungal adaptations to wood decay.</title>
        <authorList>
            <person name="Hage H."/>
            <person name="Miyauchi S."/>
            <person name="Viragh M."/>
            <person name="Drula E."/>
            <person name="Min B."/>
            <person name="Chaduli D."/>
            <person name="Navarro D."/>
            <person name="Favel A."/>
            <person name="Norest M."/>
            <person name="Lesage-Meessen L."/>
            <person name="Balint B."/>
            <person name="Merenyi Z."/>
            <person name="de Eugenio L."/>
            <person name="Morin E."/>
            <person name="Martinez A.T."/>
            <person name="Baldrian P."/>
            <person name="Stursova M."/>
            <person name="Martinez M.J."/>
            <person name="Novotny C."/>
            <person name="Magnuson J.K."/>
            <person name="Spatafora J.W."/>
            <person name="Maurice S."/>
            <person name="Pangilinan J."/>
            <person name="Andreopoulos W."/>
            <person name="LaButti K."/>
            <person name="Hundley H."/>
            <person name="Na H."/>
            <person name="Kuo A."/>
            <person name="Barry K."/>
            <person name="Lipzen A."/>
            <person name="Henrissat B."/>
            <person name="Riley R."/>
            <person name="Ahrendt S."/>
            <person name="Nagy L.G."/>
            <person name="Grigoriev I.V."/>
            <person name="Martin F."/>
            <person name="Rosso M.N."/>
        </authorList>
    </citation>
    <scope>NUCLEOTIDE SEQUENCE</scope>
    <source>
        <strain evidence="1">CBS 384.51</strain>
    </source>
</reference>
<evidence type="ECO:0000313" key="2">
    <source>
        <dbReference type="Proteomes" id="UP001055072"/>
    </source>
</evidence>
<sequence length="1083" mass="116598">MVNAFNADGHGSTTDQDNGPRPTTQGPAQSHPAVGADANANVSDPPAASNSPTSNFPANIDYLLSQINGGVCDNDGHDAIGIANDVPVDNSNVASINGQLDPNLAWDDHTAISSGSFTDGHIAALIEYLDHESKKYEGEKKGEKDLGEGAMSDVGFNLSLPLGYEQSAQDSSTPVMALPHVSRIPDISSFIVSPPIQDVSTPAQNAPAPTPTPTPTPIRSIAQPLVVTPVLPAAQIAHPPNPTPTPATSNLDGNIVSSIRTQPWPVRMIPPRVTPRYTMQQTQTRRIPSTPSQLPVAVSTRRNLTALPVPTRVDPFSQNLFTSPAGISIPENLRFRCLENALNSPSQPHQPVSHSVRNPVQVRTSATPVRGSIGPNLSISNPPARQVPSAPPASKPARPIPPPPPPPPFFPESLEDILNPRGQLRTGQRLDPHTLLPDIPLKDRTVKMLLIASLEYRGLRAEHHELINFPGEDGHDTGAQTGKTDGVTCVVCSTTAKIRKISRIPYCLGTHRQSQTHGRNWEFILWLKEKSLQVLQKEETAAKKKRSGQRRYGTQLEDEDEGAEDVVDAEEALVPSPEIHEGSSGLGRDQDKIDGNRNGNSVEKISDEAEAESSTTRKGKGKTRATSADISSWSPPPPPPQELPYPDNNDNDVDASNSFMRDARSSGINNLSNDRSVSPRTLSMLLNDGSNSTGDWEDFLRHQGAMLASYDQATSIPRSAATVARVPTLDTLLPSSTDTSASATPDSQSTTPVTTPEEDVGQRPPVVTTDATSPNISSNKRAPVGRSKPSISEAQEAYTFVPNVSDTTDPTSNIPKRKHALTTVFGGPPRPRKRANVSRLSSPPQVEINGDEILARIMAQRSVPKQPALRDTSLTDVRKQPQDGEYELRDAHDTASNVQPQLDPSNVGAQAPPDVTAQGALGIQQNHMGPASGMNSGHQLVPPHVPPYLIDGDFSGTIQLLPQPPPAQQNLAGLGTDEGFQFIPSHFPLYPVDLDFSSIQPLLQLPIAQPQPSYPQQMLQIPSDEFDQFNEELSLQNVTDTPLPRTTVPTNDPTFDDWGSLPQFNEFDFGQGPFPDLQEDALN</sequence>
<dbReference type="Proteomes" id="UP001055072">
    <property type="component" value="Unassembled WGS sequence"/>
</dbReference>
<dbReference type="EMBL" id="MU274909">
    <property type="protein sequence ID" value="KAI0089925.1"/>
    <property type="molecule type" value="Genomic_DNA"/>
</dbReference>
<name>A0ACB8U6N4_9APHY</name>
<organism evidence="1 2">
    <name type="scientific">Irpex rosettiformis</name>
    <dbReference type="NCBI Taxonomy" id="378272"/>
    <lineage>
        <taxon>Eukaryota</taxon>
        <taxon>Fungi</taxon>
        <taxon>Dikarya</taxon>
        <taxon>Basidiomycota</taxon>
        <taxon>Agaricomycotina</taxon>
        <taxon>Agaricomycetes</taxon>
        <taxon>Polyporales</taxon>
        <taxon>Irpicaceae</taxon>
        <taxon>Irpex</taxon>
    </lineage>
</organism>
<proteinExistence type="predicted"/>
<evidence type="ECO:0000313" key="1">
    <source>
        <dbReference type="EMBL" id="KAI0089925.1"/>
    </source>
</evidence>
<keyword evidence="2" id="KW-1185">Reference proteome</keyword>
<protein>
    <submittedName>
        <fullName evidence="1">Uncharacterized protein</fullName>
    </submittedName>
</protein>
<comment type="caution">
    <text evidence="1">The sequence shown here is derived from an EMBL/GenBank/DDBJ whole genome shotgun (WGS) entry which is preliminary data.</text>
</comment>
<accession>A0ACB8U6N4</accession>
<gene>
    <name evidence="1" type="ORF">BDY19DRAFT_992873</name>
</gene>